<dbReference type="SMART" id="SM00478">
    <property type="entry name" value="ENDO3c"/>
    <property type="match status" value="1"/>
</dbReference>
<name>A0ABQ3DPY7_9GAMM</name>
<dbReference type="Pfam" id="PF06029">
    <property type="entry name" value="AlkA_N"/>
    <property type="match status" value="1"/>
</dbReference>
<evidence type="ECO:0000259" key="11">
    <source>
        <dbReference type="PROSITE" id="PS01124"/>
    </source>
</evidence>
<dbReference type="SUPFAM" id="SSF48150">
    <property type="entry name" value="DNA-glycosylase"/>
    <property type="match status" value="1"/>
</dbReference>
<keyword evidence="6" id="KW-0805">Transcription regulation</keyword>
<dbReference type="InterPro" id="IPR018060">
    <property type="entry name" value="HTH_AraC"/>
</dbReference>
<dbReference type="SUPFAM" id="SSF55945">
    <property type="entry name" value="TATA-box binding protein-like"/>
    <property type="match status" value="1"/>
</dbReference>
<dbReference type="PANTHER" id="PTHR43003:SF13">
    <property type="entry name" value="DNA-3-METHYLADENINE GLYCOSYLASE 2"/>
    <property type="match status" value="1"/>
</dbReference>
<dbReference type="Pfam" id="PF12833">
    <property type="entry name" value="HTH_18"/>
    <property type="match status" value="1"/>
</dbReference>
<keyword evidence="8" id="KW-0010">Activator</keyword>
<dbReference type="PANTHER" id="PTHR43003">
    <property type="entry name" value="DNA-3-METHYLADENINE GLYCOSYLASE"/>
    <property type="match status" value="1"/>
</dbReference>
<proteinExistence type="predicted"/>
<dbReference type="InterPro" id="IPR023170">
    <property type="entry name" value="HhH_base_excis_C"/>
</dbReference>
<evidence type="ECO:0000313" key="13">
    <source>
        <dbReference type="Proteomes" id="UP000646745"/>
    </source>
</evidence>
<evidence type="ECO:0000256" key="5">
    <source>
        <dbReference type="ARBA" id="ARBA00022763"/>
    </source>
</evidence>
<evidence type="ECO:0000256" key="8">
    <source>
        <dbReference type="ARBA" id="ARBA00023159"/>
    </source>
</evidence>
<dbReference type="PRINTS" id="PR00032">
    <property type="entry name" value="HTHARAC"/>
</dbReference>
<dbReference type="InterPro" id="IPR004026">
    <property type="entry name" value="Ada_DNA_repair_Zn-bd"/>
</dbReference>
<protein>
    <recommendedName>
        <fullName evidence="3">DNA-3-methyladenine glycosylase II</fullName>
        <ecNumber evidence="3">3.2.2.21</ecNumber>
    </recommendedName>
</protein>
<keyword evidence="4" id="KW-0808">Transferase</keyword>
<keyword evidence="5" id="KW-0227">DNA damage</keyword>
<gene>
    <name evidence="12" type="ORF">GCM10009038_04580</name>
</gene>
<keyword evidence="10" id="KW-0234">DNA repair</keyword>
<dbReference type="SMART" id="SM00342">
    <property type="entry name" value="HTH_ARAC"/>
    <property type="match status" value="1"/>
</dbReference>
<dbReference type="Proteomes" id="UP000646745">
    <property type="component" value="Unassembled WGS sequence"/>
</dbReference>
<dbReference type="RefSeq" id="WP_189442954.1">
    <property type="nucleotide sequence ID" value="NZ_BMZI01000001.1"/>
</dbReference>
<comment type="caution">
    <text evidence="12">The sequence shown here is derived from an EMBL/GenBank/DDBJ whole genome shotgun (WGS) entry which is preliminary data.</text>
</comment>
<feature type="domain" description="HTH araC/xylS-type" evidence="11">
    <location>
        <begin position="96"/>
        <end position="194"/>
    </location>
</feature>
<dbReference type="InterPro" id="IPR009057">
    <property type="entry name" value="Homeodomain-like_sf"/>
</dbReference>
<dbReference type="PROSITE" id="PS01124">
    <property type="entry name" value="HTH_ARAC_FAMILY_2"/>
    <property type="match status" value="1"/>
</dbReference>
<comment type="catalytic activity">
    <reaction evidence="1">
        <text>Hydrolysis of alkylated DNA, releasing 3-methyladenine, 3-methylguanine, 7-methylguanine and 7-methyladenine.</text>
        <dbReference type="EC" id="3.2.2.21"/>
    </reaction>
</comment>
<evidence type="ECO:0000256" key="7">
    <source>
        <dbReference type="ARBA" id="ARBA00023125"/>
    </source>
</evidence>
<dbReference type="Pfam" id="PF02805">
    <property type="entry name" value="Ada_Zn_binding"/>
    <property type="match status" value="1"/>
</dbReference>
<keyword evidence="9" id="KW-0804">Transcription</keyword>
<dbReference type="Gene3D" id="1.10.1670.10">
    <property type="entry name" value="Helix-hairpin-Helix base-excision DNA repair enzymes (C-terminal)"/>
    <property type="match status" value="1"/>
</dbReference>
<dbReference type="InterPro" id="IPR003265">
    <property type="entry name" value="HhH-GPD_domain"/>
</dbReference>
<dbReference type="CDD" id="cd00056">
    <property type="entry name" value="ENDO3c"/>
    <property type="match status" value="1"/>
</dbReference>
<evidence type="ECO:0000256" key="4">
    <source>
        <dbReference type="ARBA" id="ARBA00022603"/>
    </source>
</evidence>
<dbReference type="Gene3D" id="3.40.10.10">
    <property type="entry name" value="DNA Methylphosphotriester Repair Domain"/>
    <property type="match status" value="1"/>
</dbReference>
<accession>A0ABQ3DPY7</accession>
<evidence type="ECO:0000313" key="12">
    <source>
        <dbReference type="EMBL" id="GHB09961.1"/>
    </source>
</evidence>
<keyword evidence="7" id="KW-0238">DNA-binding</keyword>
<evidence type="ECO:0000256" key="9">
    <source>
        <dbReference type="ARBA" id="ARBA00023163"/>
    </source>
</evidence>
<organism evidence="12 13">
    <name type="scientific">Salinicola rhizosphaerae</name>
    <dbReference type="NCBI Taxonomy" id="1443141"/>
    <lineage>
        <taxon>Bacteria</taxon>
        <taxon>Pseudomonadati</taxon>
        <taxon>Pseudomonadota</taxon>
        <taxon>Gammaproteobacteria</taxon>
        <taxon>Oceanospirillales</taxon>
        <taxon>Halomonadaceae</taxon>
        <taxon>Salinicola</taxon>
    </lineage>
</organism>
<dbReference type="InterPro" id="IPR010316">
    <property type="entry name" value="AlkA_N"/>
</dbReference>
<comment type="cofactor">
    <cofactor evidence="2">
        <name>Zn(2+)</name>
        <dbReference type="ChEBI" id="CHEBI:29105"/>
    </cofactor>
</comment>
<dbReference type="Gene3D" id="3.30.310.20">
    <property type="entry name" value="DNA-3-methyladenine glycosylase AlkA, N-terminal domain"/>
    <property type="match status" value="1"/>
</dbReference>
<evidence type="ECO:0000256" key="2">
    <source>
        <dbReference type="ARBA" id="ARBA00001947"/>
    </source>
</evidence>
<dbReference type="SUPFAM" id="SSF46689">
    <property type="entry name" value="Homeodomain-like"/>
    <property type="match status" value="2"/>
</dbReference>
<dbReference type="Gene3D" id="1.10.340.30">
    <property type="entry name" value="Hypothetical protein, domain 2"/>
    <property type="match status" value="1"/>
</dbReference>
<dbReference type="InterPro" id="IPR020449">
    <property type="entry name" value="Tscrpt_reg_AraC-type_HTH"/>
</dbReference>
<dbReference type="SMART" id="SM01009">
    <property type="entry name" value="AlkA_N"/>
    <property type="match status" value="1"/>
</dbReference>
<evidence type="ECO:0000256" key="1">
    <source>
        <dbReference type="ARBA" id="ARBA00000086"/>
    </source>
</evidence>
<evidence type="ECO:0000256" key="6">
    <source>
        <dbReference type="ARBA" id="ARBA00023015"/>
    </source>
</evidence>
<dbReference type="InterPro" id="IPR051912">
    <property type="entry name" value="Alkylbase_DNA_Glycosylase/TA"/>
</dbReference>
<dbReference type="InterPro" id="IPR035451">
    <property type="entry name" value="Ada-like_dom_sf"/>
</dbReference>
<sequence length="470" mass="52546">MTQRLHDDSLTLTAAQCQQARLSRDPRFDGRFFIGVTTTGIYCRPICPAVLPRESHVHYYGSAVAAASAGYRPCLRCRPDSAPESPAWRGSQTTFTRALQLIDQGALQHQKLPELCDRLGVGERYLRQLFQRRFGVSPKRYALYRQCLFAKQLLHQSTLPVTDVALASGFSSLRRFNDAFKRHIGLTPSEIRRQRAPKPGPLTLRLAYRPPYEWSRLRHFFALHLTHGIEWIGDDHYGRTIRWGETTGSFTACHDARHHRFDVSLALDRLDQLNAIVRQIRQLLDLDADTTIIETHLGNAYPGLALTPGLRLPGSWGIFEAGIRAVLGQQVSIAAANRLTQRLVDTLGERDAQGRVRFPTPAAIAGSDLAFLGMPASRRDTLGRLANAYVTGEIGDDPASWTQLKGIGPWTADVAAFRGAGHPDIWLASDLGIKRALKRLDHAALNEDTSAERASPWRSYLTLQLWNHIL</sequence>
<keyword evidence="4" id="KW-0489">Methyltransferase</keyword>
<dbReference type="InterPro" id="IPR011257">
    <property type="entry name" value="DNA_glycosylase"/>
</dbReference>
<dbReference type="EC" id="3.2.2.21" evidence="3"/>
<dbReference type="EMBL" id="BMZI01000001">
    <property type="protein sequence ID" value="GHB09961.1"/>
    <property type="molecule type" value="Genomic_DNA"/>
</dbReference>
<keyword evidence="13" id="KW-1185">Reference proteome</keyword>
<dbReference type="Gene3D" id="1.10.10.60">
    <property type="entry name" value="Homeodomain-like"/>
    <property type="match status" value="1"/>
</dbReference>
<evidence type="ECO:0000256" key="3">
    <source>
        <dbReference type="ARBA" id="ARBA00012000"/>
    </source>
</evidence>
<dbReference type="InterPro" id="IPR037046">
    <property type="entry name" value="AlkA_N_sf"/>
</dbReference>
<reference evidence="13" key="1">
    <citation type="journal article" date="2019" name="Int. J. Syst. Evol. Microbiol.">
        <title>The Global Catalogue of Microorganisms (GCM) 10K type strain sequencing project: providing services to taxonomists for standard genome sequencing and annotation.</title>
        <authorList>
            <consortium name="The Broad Institute Genomics Platform"/>
            <consortium name="The Broad Institute Genome Sequencing Center for Infectious Disease"/>
            <person name="Wu L."/>
            <person name="Ma J."/>
        </authorList>
    </citation>
    <scope>NUCLEOTIDE SEQUENCE [LARGE SCALE GENOMIC DNA]</scope>
    <source>
        <strain evidence="13">KCTC 32998</strain>
    </source>
</reference>
<dbReference type="Pfam" id="PF00730">
    <property type="entry name" value="HhH-GPD"/>
    <property type="match status" value="1"/>
</dbReference>
<evidence type="ECO:0000256" key="10">
    <source>
        <dbReference type="ARBA" id="ARBA00023204"/>
    </source>
</evidence>
<dbReference type="SUPFAM" id="SSF57884">
    <property type="entry name" value="Ada DNA repair protein, N-terminal domain (N-Ada 10)"/>
    <property type="match status" value="1"/>
</dbReference>